<dbReference type="EMBL" id="JAXOTQ010000012">
    <property type="protein sequence ID" value="MDZ5490132.1"/>
    <property type="molecule type" value="Genomic_DNA"/>
</dbReference>
<protein>
    <submittedName>
        <fullName evidence="1">Uncharacterized protein</fullName>
    </submittedName>
</protein>
<proteinExistence type="predicted"/>
<evidence type="ECO:0000313" key="1">
    <source>
        <dbReference type="EMBL" id="MDZ5490132.1"/>
    </source>
</evidence>
<comment type="caution">
    <text evidence="1">The sequence shown here is derived from an EMBL/GenBank/DDBJ whole genome shotgun (WGS) entry which is preliminary data.</text>
</comment>
<name>A0ABU5JC18_9ACTN</name>
<keyword evidence="2" id="KW-1185">Reference proteome</keyword>
<sequence>MWSSLWHKRPDALVRLDLPSDGSAGTDLRWTLFVAEPMPEPPLLGHLRKRLNQLINANLRHTFGQ</sequence>
<dbReference type="RefSeq" id="WP_322440358.1">
    <property type="nucleotide sequence ID" value="NZ_JAXOTQ010000012.1"/>
</dbReference>
<accession>A0ABU5JC18</accession>
<organism evidence="1 2">
    <name type="scientific">Micromonospora sicca</name>
    <dbReference type="NCBI Taxonomy" id="2202420"/>
    <lineage>
        <taxon>Bacteria</taxon>
        <taxon>Bacillati</taxon>
        <taxon>Actinomycetota</taxon>
        <taxon>Actinomycetes</taxon>
        <taxon>Micromonosporales</taxon>
        <taxon>Micromonosporaceae</taxon>
        <taxon>Micromonospora</taxon>
    </lineage>
</organism>
<gene>
    <name evidence="1" type="ORF">U2F25_11750</name>
</gene>
<evidence type="ECO:0000313" key="2">
    <source>
        <dbReference type="Proteomes" id="UP001290101"/>
    </source>
</evidence>
<reference evidence="1 2" key="1">
    <citation type="submission" date="2023-12" db="EMBL/GenBank/DDBJ databases">
        <title>Micromonospora sp. nov., isolated from Atacama Desert.</title>
        <authorList>
            <person name="Carro L."/>
            <person name="Golinska P."/>
            <person name="Klenk H.-P."/>
            <person name="Goodfellow M."/>
        </authorList>
    </citation>
    <scope>NUCLEOTIDE SEQUENCE [LARGE SCALE GENOMIC DNA]</scope>
    <source>
        <strain evidence="1 2">4G53</strain>
    </source>
</reference>
<dbReference type="Proteomes" id="UP001290101">
    <property type="component" value="Unassembled WGS sequence"/>
</dbReference>